<dbReference type="EMBL" id="CP056071">
    <property type="protein sequence ID" value="UKK01971.1"/>
    <property type="molecule type" value="Genomic_DNA"/>
</dbReference>
<accession>A0A976MCU6</accession>
<evidence type="ECO:0000256" key="1">
    <source>
        <dbReference type="SAM" id="Phobius"/>
    </source>
</evidence>
<gene>
    <name evidence="2" type="ORF">MACK_001324</name>
</gene>
<proteinExistence type="predicted"/>
<keyword evidence="1" id="KW-0472">Membrane</keyword>
<name>A0A976MCU6_THEOR</name>
<keyword evidence="1" id="KW-1133">Transmembrane helix</keyword>
<protein>
    <submittedName>
        <fullName evidence="2">Uncharacterized protein</fullName>
    </submittedName>
</protein>
<sequence length="192" mass="21800">MEIDCTGTVFAKYFGKVCDQVSFGCPGILTRKSDRLIRQYNKKPEKYHRNVNQVVRDVKGRVSQKLQNLNHKNDHRNSRFRTSDMVLNHPVHRDSDETMEDSSADNDDASEFQFYKTGLYYLGAGVGALGVGALASVGLVALGAVGCTVYCIEKLLCVDPEYQKELKALEVENVYRPDINNVPYLYRSPYRY</sequence>
<dbReference type="Proteomes" id="UP000244811">
    <property type="component" value="Chromosome 2"/>
</dbReference>
<reference evidence="2" key="1">
    <citation type="submission" date="2022-07" db="EMBL/GenBank/DDBJ databases">
        <title>Evaluation of T. orientalis genome assembly methods using nanopore sequencing and analysis of variation between genomes.</title>
        <authorList>
            <person name="Yam J."/>
            <person name="Micallef M.L."/>
            <person name="Liu M."/>
            <person name="Djordjevic S.P."/>
            <person name="Bogema D.R."/>
            <person name="Jenkins C."/>
        </authorList>
    </citation>
    <scope>NUCLEOTIDE SEQUENCE</scope>
    <source>
        <strain evidence="2">Goon Nure</strain>
    </source>
</reference>
<evidence type="ECO:0000313" key="2">
    <source>
        <dbReference type="EMBL" id="UKK01971.1"/>
    </source>
</evidence>
<dbReference type="AlphaFoldDB" id="A0A976MCU6"/>
<feature type="transmembrane region" description="Helical" evidence="1">
    <location>
        <begin position="119"/>
        <end position="145"/>
    </location>
</feature>
<organism evidence="2 3">
    <name type="scientific">Theileria orientalis</name>
    <dbReference type="NCBI Taxonomy" id="68886"/>
    <lineage>
        <taxon>Eukaryota</taxon>
        <taxon>Sar</taxon>
        <taxon>Alveolata</taxon>
        <taxon>Apicomplexa</taxon>
        <taxon>Aconoidasida</taxon>
        <taxon>Piroplasmida</taxon>
        <taxon>Theileriidae</taxon>
        <taxon>Theileria</taxon>
    </lineage>
</organism>
<keyword evidence="1" id="KW-0812">Transmembrane</keyword>
<evidence type="ECO:0000313" key="3">
    <source>
        <dbReference type="Proteomes" id="UP000244811"/>
    </source>
</evidence>